<evidence type="ECO:0000313" key="3">
    <source>
        <dbReference type="EMBL" id="KTD25432.1"/>
    </source>
</evidence>
<accession>A0A0W0VZB8</accession>
<dbReference type="OrthoDB" id="9920181at2"/>
<feature type="compositionally biased region" description="Low complexity" evidence="1">
    <location>
        <begin position="25"/>
        <end position="43"/>
    </location>
</feature>
<dbReference type="Proteomes" id="UP000054869">
    <property type="component" value="Unassembled WGS sequence"/>
</dbReference>
<dbReference type="AlphaFoldDB" id="A0A0W0VZB8"/>
<evidence type="ECO:0000256" key="2">
    <source>
        <dbReference type="SAM" id="SignalP"/>
    </source>
</evidence>
<feature type="region of interest" description="Disordered" evidence="1">
    <location>
        <begin position="23"/>
        <end position="51"/>
    </location>
</feature>
<organism evidence="3 4">
    <name type="scientific">Legionella lansingensis</name>
    <dbReference type="NCBI Taxonomy" id="45067"/>
    <lineage>
        <taxon>Bacteria</taxon>
        <taxon>Pseudomonadati</taxon>
        <taxon>Pseudomonadota</taxon>
        <taxon>Gammaproteobacteria</taxon>
        <taxon>Legionellales</taxon>
        <taxon>Legionellaceae</taxon>
        <taxon>Legionella</taxon>
    </lineage>
</organism>
<feature type="compositionally biased region" description="Polar residues" evidence="1">
    <location>
        <begin position="83"/>
        <end position="108"/>
    </location>
</feature>
<feature type="region of interest" description="Disordered" evidence="1">
    <location>
        <begin position="78"/>
        <end position="108"/>
    </location>
</feature>
<keyword evidence="2" id="KW-0732">Signal</keyword>
<dbReference type="RefSeq" id="WP_028374340.1">
    <property type="nucleotide sequence ID" value="NZ_CAAAJD010000007.1"/>
</dbReference>
<sequence>MKTSIVSFVTALTIVGSTAVFSTTNDANSSDLSSPSSNAPAPSVTSGTTGLDNHVDIQLKTSDGQLINAIIDETDLKGLKQGDTLQYQGSEQDNASNMPTNSGTSTNP</sequence>
<reference evidence="3 4" key="1">
    <citation type="submission" date="2015-11" db="EMBL/GenBank/DDBJ databases">
        <title>Genomic analysis of 38 Legionella species identifies large and diverse effector repertoires.</title>
        <authorList>
            <person name="Burstein D."/>
            <person name="Amaro F."/>
            <person name="Zusman T."/>
            <person name="Lifshitz Z."/>
            <person name="Cohen O."/>
            <person name="Gilbert J.A."/>
            <person name="Pupko T."/>
            <person name="Shuman H.A."/>
            <person name="Segal G."/>
        </authorList>
    </citation>
    <scope>NUCLEOTIDE SEQUENCE [LARGE SCALE GENOMIC DNA]</scope>
    <source>
        <strain evidence="3 4">ATCC 49751</strain>
    </source>
</reference>
<feature type="signal peptide" evidence="2">
    <location>
        <begin position="1"/>
        <end position="22"/>
    </location>
</feature>
<protein>
    <submittedName>
        <fullName evidence="3">Uncharacterized protein</fullName>
    </submittedName>
</protein>
<feature type="chain" id="PRO_5006915254" evidence="2">
    <location>
        <begin position="23"/>
        <end position="108"/>
    </location>
</feature>
<proteinExistence type="predicted"/>
<gene>
    <name evidence="3" type="ORF">Llan_0178</name>
</gene>
<comment type="caution">
    <text evidence="3">The sequence shown here is derived from an EMBL/GenBank/DDBJ whole genome shotgun (WGS) entry which is preliminary data.</text>
</comment>
<keyword evidence="4" id="KW-1185">Reference proteome</keyword>
<evidence type="ECO:0000256" key="1">
    <source>
        <dbReference type="SAM" id="MobiDB-lite"/>
    </source>
</evidence>
<evidence type="ECO:0000313" key="4">
    <source>
        <dbReference type="Proteomes" id="UP000054869"/>
    </source>
</evidence>
<dbReference type="eggNOG" id="ENOG5031F6H">
    <property type="taxonomic scope" value="Bacteria"/>
</dbReference>
<dbReference type="PATRIC" id="fig|45067.4.peg.186"/>
<dbReference type="EMBL" id="LNYI01000004">
    <property type="protein sequence ID" value="KTD25432.1"/>
    <property type="molecule type" value="Genomic_DNA"/>
</dbReference>
<name>A0A0W0VZB8_9GAMM</name>